<evidence type="ECO:0000313" key="1">
    <source>
        <dbReference type="EMBL" id="WHS94234.1"/>
    </source>
</evidence>
<reference evidence="1 2" key="1">
    <citation type="submission" date="2023-03" db="EMBL/GenBank/DDBJ databases">
        <authorList>
            <person name="Menendez E."/>
            <person name="Kaur S."/>
            <person name="Flores-Felix J.D."/>
            <person name="diCenzo G.C."/>
            <person name="Peix A."/>
            <person name="Velazquez E."/>
        </authorList>
    </citation>
    <scope>NUCLEOTIDE SEQUENCE [LARGE SCALE GENOMIC DNA]</scope>
    <source>
        <strain evidence="1 2">CCBAU 71714</strain>
    </source>
</reference>
<name>A0ABY8T902_9HYPH</name>
<dbReference type="RefSeq" id="WP_284718616.1">
    <property type="nucleotide sequence ID" value="NZ_CP120365.1"/>
</dbReference>
<organism evidence="1 2">
    <name type="scientific">Sinorhizobium kummerowiae</name>
    <dbReference type="NCBI Taxonomy" id="158892"/>
    <lineage>
        <taxon>Bacteria</taxon>
        <taxon>Pseudomonadati</taxon>
        <taxon>Pseudomonadota</taxon>
        <taxon>Alphaproteobacteria</taxon>
        <taxon>Hyphomicrobiales</taxon>
        <taxon>Rhizobiaceae</taxon>
        <taxon>Sinorhizobium/Ensifer group</taxon>
        <taxon>Sinorhizobium</taxon>
    </lineage>
</organism>
<protein>
    <submittedName>
        <fullName evidence="1">Uncharacterized protein</fullName>
    </submittedName>
</protein>
<dbReference type="Proteomes" id="UP001233264">
    <property type="component" value="Chromosome"/>
</dbReference>
<accession>A0ABY8T902</accession>
<proteinExistence type="predicted"/>
<gene>
    <name evidence="1" type="ORF">PZL22_001939</name>
</gene>
<dbReference type="EMBL" id="CP120365">
    <property type="protein sequence ID" value="WHS94234.1"/>
    <property type="molecule type" value="Genomic_DNA"/>
</dbReference>
<keyword evidence="2" id="KW-1185">Reference proteome</keyword>
<sequence>MLNTEDTALLLAVMLRRSGKTRGRISDITLKTISKRKHLRAAFRNGVADWTAEFGVQMYPLERGGYGLLAASSLEGAPVLKAAELLKKELAAFKKTGTLKHDALYEELGLEVDETEE</sequence>
<evidence type="ECO:0000313" key="2">
    <source>
        <dbReference type="Proteomes" id="UP001233264"/>
    </source>
</evidence>